<evidence type="ECO:0000313" key="2">
    <source>
        <dbReference type="Proteomes" id="UP001165083"/>
    </source>
</evidence>
<dbReference type="EMBL" id="BSXW01000786">
    <property type="protein sequence ID" value="GMF29570.1"/>
    <property type="molecule type" value="Genomic_DNA"/>
</dbReference>
<protein>
    <submittedName>
        <fullName evidence="1">Unnamed protein product</fullName>
    </submittedName>
</protein>
<comment type="caution">
    <text evidence="1">The sequence shown here is derived from an EMBL/GenBank/DDBJ whole genome shotgun (WGS) entry which is preliminary data.</text>
</comment>
<dbReference type="AlphaFoldDB" id="A0A9W6UAW7"/>
<gene>
    <name evidence="1" type="ORF">Plil01_001256800</name>
</gene>
<organism evidence="1 2">
    <name type="scientific">Phytophthora lilii</name>
    <dbReference type="NCBI Taxonomy" id="2077276"/>
    <lineage>
        <taxon>Eukaryota</taxon>
        <taxon>Sar</taxon>
        <taxon>Stramenopiles</taxon>
        <taxon>Oomycota</taxon>
        <taxon>Peronosporomycetes</taxon>
        <taxon>Peronosporales</taxon>
        <taxon>Peronosporaceae</taxon>
        <taxon>Phytophthora</taxon>
    </lineage>
</organism>
<reference evidence="1" key="1">
    <citation type="submission" date="2023-04" db="EMBL/GenBank/DDBJ databases">
        <title>Phytophthora lilii NBRC 32176.</title>
        <authorList>
            <person name="Ichikawa N."/>
            <person name="Sato H."/>
            <person name="Tonouchi N."/>
        </authorList>
    </citation>
    <scope>NUCLEOTIDE SEQUENCE</scope>
    <source>
        <strain evidence="1">NBRC 32176</strain>
    </source>
</reference>
<keyword evidence="2" id="KW-1185">Reference proteome</keyword>
<sequence>MFYTTAGKIGFGRPALTNTDFGNAKVLINDDNLLEGLDAACHSRYCIMVLRKIEAGALETGGISAWRVVVALSFKNFQQ</sequence>
<accession>A0A9W6UAW7</accession>
<name>A0A9W6UAW7_9STRA</name>
<proteinExistence type="predicted"/>
<evidence type="ECO:0000313" key="1">
    <source>
        <dbReference type="EMBL" id="GMF29570.1"/>
    </source>
</evidence>
<dbReference type="Proteomes" id="UP001165083">
    <property type="component" value="Unassembled WGS sequence"/>
</dbReference>